<dbReference type="Gene3D" id="1.10.357.20">
    <property type="entry name" value="SLC41 divalent cation transporters, integral membrane domain"/>
    <property type="match status" value="1"/>
</dbReference>
<comment type="subcellular location">
    <subcellularLocation>
        <location evidence="1">Membrane</location>
        <topology evidence="1">Multi-pass membrane protein</topology>
    </subcellularLocation>
</comment>
<dbReference type="SMART" id="SM00116">
    <property type="entry name" value="CBS"/>
    <property type="match status" value="2"/>
</dbReference>
<evidence type="ECO:0000256" key="6">
    <source>
        <dbReference type="ARBA" id="ARBA00022989"/>
    </source>
</evidence>
<dbReference type="InterPro" id="IPR036739">
    <property type="entry name" value="SLC41_membr_dom_sf"/>
</dbReference>
<dbReference type="EMBL" id="UOEZ01000043">
    <property type="protein sequence ID" value="VAW36739.1"/>
    <property type="molecule type" value="Genomic_DNA"/>
</dbReference>
<proteinExistence type="inferred from homology"/>
<dbReference type="InterPro" id="IPR046342">
    <property type="entry name" value="CBS_dom_sf"/>
</dbReference>
<dbReference type="Pfam" id="PF01769">
    <property type="entry name" value="MgtE"/>
    <property type="match status" value="1"/>
</dbReference>
<dbReference type="SUPFAM" id="SSF161093">
    <property type="entry name" value="MgtE membrane domain-like"/>
    <property type="match status" value="1"/>
</dbReference>
<keyword evidence="6 8" id="KW-1133">Transmembrane helix</keyword>
<reference evidence="10" key="1">
    <citation type="submission" date="2018-06" db="EMBL/GenBank/DDBJ databases">
        <authorList>
            <person name="Zhirakovskaya E."/>
        </authorList>
    </citation>
    <scope>NUCLEOTIDE SEQUENCE</scope>
</reference>
<dbReference type="InterPro" id="IPR006667">
    <property type="entry name" value="SLC41_membr_dom"/>
</dbReference>
<dbReference type="AlphaFoldDB" id="A0A3B0VIW4"/>
<dbReference type="SUPFAM" id="SSF54631">
    <property type="entry name" value="CBS-domain pair"/>
    <property type="match status" value="1"/>
</dbReference>
<keyword evidence="7 8" id="KW-0472">Membrane</keyword>
<dbReference type="NCBIfam" id="TIGR00400">
    <property type="entry name" value="mgtE"/>
    <property type="match status" value="1"/>
</dbReference>
<dbReference type="Pfam" id="PF00571">
    <property type="entry name" value="CBS"/>
    <property type="match status" value="2"/>
</dbReference>
<dbReference type="Pfam" id="PF03448">
    <property type="entry name" value="MgtE_N"/>
    <property type="match status" value="1"/>
</dbReference>
<feature type="transmembrane region" description="Helical" evidence="8">
    <location>
        <begin position="289"/>
        <end position="308"/>
    </location>
</feature>
<protein>
    <submittedName>
        <fullName evidence="10">Mg/Co/Ni transporter MgtE, CBS domain-containing</fullName>
    </submittedName>
</protein>
<evidence type="ECO:0000259" key="9">
    <source>
        <dbReference type="PROSITE" id="PS51371"/>
    </source>
</evidence>
<dbReference type="PANTHER" id="PTHR43773:SF1">
    <property type="entry name" value="MAGNESIUM TRANSPORTER MGTE"/>
    <property type="match status" value="1"/>
</dbReference>
<dbReference type="SUPFAM" id="SSF158791">
    <property type="entry name" value="MgtE N-terminal domain-like"/>
    <property type="match status" value="1"/>
</dbReference>
<sequence length="454" mass="49055">MASEQINIPYDELASLCDKGDLKAVARLLEGLHPTDIATALDGLKVDDSQILEIFRLLPNEIGAETLLEMEGGLRELLVDSVSHAELGELVDEMETDDVADIVAELHEDDARKVLDGMDYEESEAVRELLRYPEDTAGGKMQTELVAVPAEATVSNTLNDIRSKGREVDHFTSVFAVDAEGRLVGTVPLDRLILADPDTVIKDITDMDAPRVTVDVDQEEVAKMFSRYDLLSMPVVDHEGRVVGRITIDDVVDVIEEEIFEDFYRVASLNVEERSMDSPLRSFKLRAPWLLINVLTAFVSASVVKIFQGTIESMVILAVFMPVVAGLGGNAATQAITVMVRGLALGELDLKHTRRLVAKEALVGLSNGLLVGVAAAAISSLFGASLMIGFLLFLAMTANLIIAGVCGSFIPLLLKWLGVDPALSSSVFVTACTDIGGFFTFLGLATMFLKAGLL</sequence>
<dbReference type="GO" id="GO:0016020">
    <property type="term" value="C:membrane"/>
    <property type="evidence" value="ECO:0007669"/>
    <property type="project" value="UniProtKB-SubCell"/>
</dbReference>
<evidence type="ECO:0000256" key="4">
    <source>
        <dbReference type="ARBA" id="ARBA00022692"/>
    </source>
</evidence>
<dbReference type="SMART" id="SM00924">
    <property type="entry name" value="MgtE_N"/>
    <property type="match status" value="1"/>
</dbReference>
<feature type="domain" description="CBS" evidence="9">
    <location>
        <begin position="204"/>
        <end position="263"/>
    </location>
</feature>
<evidence type="ECO:0000256" key="3">
    <source>
        <dbReference type="ARBA" id="ARBA00022448"/>
    </source>
</evidence>
<evidence type="ECO:0000256" key="7">
    <source>
        <dbReference type="ARBA" id="ARBA00023136"/>
    </source>
</evidence>
<keyword evidence="4 8" id="KW-0812">Transmembrane</keyword>
<dbReference type="InterPro" id="IPR006668">
    <property type="entry name" value="Mg_transptr_MgtE_intracell_dom"/>
</dbReference>
<feature type="transmembrane region" description="Helical" evidence="8">
    <location>
        <begin position="314"/>
        <end position="340"/>
    </location>
</feature>
<dbReference type="InterPro" id="IPR038076">
    <property type="entry name" value="MgtE_N_sf"/>
</dbReference>
<gene>
    <name evidence="10" type="ORF">MNBD_DELTA02-674</name>
</gene>
<dbReference type="PROSITE" id="PS51371">
    <property type="entry name" value="CBS"/>
    <property type="match status" value="1"/>
</dbReference>
<feature type="transmembrane region" description="Helical" evidence="8">
    <location>
        <begin position="426"/>
        <end position="449"/>
    </location>
</feature>
<dbReference type="Gene3D" id="3.10.580.10">
    <property type="entry name" value="CBS-domain"/>
    <property type="match status" value="1"/>
</dbReference>
<keyword evidence="3" id="KW-0813">Transport</keyword>
<keyword evidence="5" id="KW-0460">Magnesium</keyword>
<evidence type="ECO:0000256" key="1">
    <source>
        <dbReference type="ARBA" id="ARBA00004141"/>
    </source>
</evidence>
<dbReference type="GO" id="GO:0015095">
    <property type="term" value="F:magnesium ion transmembrane transporter activity"/>
    <property type="evidence" value="ECO:0007669"/>
    <property type="project" value="InterPro"/>
</dbReference>
<accession>A0A3B0VIW4</accession>
<feature type="transmembrane region" description="Helical" evidence="8">
    <location>
        <begin position="388"/>
        <end position="414"/>
    </location>
</feature>
<organism evidence="10">
    <name type="scientific">hydrothermal vent metagenome</name>
    <dbReference type="NCBI Taxonomy" id="652676"/>
    <lineage>
        <taxon>unclassified sequences</taxon>
        <taxon>metagenomes</taxon>
        <taxon>ecological metagenomes</taxon>
    </lineage>
</organism>
<evidence type="ECO:0000313" key="10">
    <source>
        <dbReference type="EMBL" id="VAW36739.1"/>
    </source>
</evidence>
<evidence type="ECO:0000256" key="5">
    <source>
        <dbReference type="ARBA" id="ARBA00022842"/>
    </source>
</evidence>
<comment type="similarity">
    <text evidence="2">Belongs to the SLC41A transporter family.</text>
</comment>
<dbReference type="CDD" id="cd04606">
    <property type="entry name" value="CBS_pair_Mg_transporter"/>
    <property type="match status" value="1"/>
</dbReference>
<evidence type="ECO:0000256" key="8">
    <source>
        <dbReference type="SAM" id="Phobius"/>
    </source>
</evidence>
<name>A0A3B0VIW4_9ZZZZ</name>
<dbReference type="PANTHER" id="PTHR43773">
    <property type="entry name" value="MAGNESIUM TRANSPORTER MGTE"/>
    <property type="match status" value="1"/>
</dbReference>
<feature type="transmembrane region" description="Helical" evidence="8">
    <location>
        <begin position="361"/>
        <end position="382"/>
    </location>
</feature>
<evidence type="ECO:0000256" key="2">
    <source>
        <dbReference type="ARBA" id="ARBA00009749"/>
    </source>
</evidence>
<dbReference type="InterPro" id="IPR000644">
    <property type="entry name" value="CBS_dom"/>
</dbReference>
<dbReference type="Gene3D" id="1.25.60.10">
    <property type="entry name" value="MgtE N-terminal domain-like"/>
    <property type="match status" value="1"/>
</dbReference>
<dbReference type="InterPro" id="IPR006669">
    <property type="entry name" value="MgtE_transporter"/>
</dbReference>